<keyword evidence="8" id="KW-0626">Porin</keyword>
<evidence type="ECO:0000256" key="6">
    <source>
        <dbReference type="ARBA" id="ARBA00022729"/>
    </source>
</evidence>
<dbReference type="EMBL" id="JALGBI010000002">
    <property type="protein sequence ID" value="MCJ0765111.1"/>
    <property type="molecule type" value="Genomic_DNA"/>
</dbReference>
<dbReference type="CDD" id="cd00342">
    <property type="entry name" value="gram_neg_porins"/>
    <property type="match status" value="1"/>
</dbReference>
<dbReference type="RefSeq" id="WP_243308198.1">
    <property type="nucleotide sequence ID" value="NZ_JALGBI010000002.1"/>
</dbReference>
<evidence type="ECO:0000256" key="8">
    <source>
        <dbReference type="ARBA" id="ARBA00023114"/>
    </source>
</evidence>
<dbReference type="GO" id="GO:0015288">
    <property type="term" value="F:porin activity"/>
    <property type="evidence" value="ECO:0007669"/>
    <property type="project" value="UniProtKB-KW"/>
</dbReference>
<organism evidence="13 14">
    <name type="scientific">Variovorax terrae</name>
    <dbReference type="NCBI Taxonomy" id="2923278"/>
    <lineage>
        <taxon>Bacteria</taxon>
        <taxon>Pseudomonadati</taxon>
        <taxon>Pseudomonadota</taxon>
        <taxon>Betaproteobacteria</taxon>
        <taxon>Burkholderiales</taxon>
        <taxon>Comamonadaceae</taxon>
        <taxon>Variovorax</taxon>
    </lineage>
</organism>
<evidence type="ECO:0000256" key="5">
    <source>
        <dbReference type="ARBA" id="ARBA00022692"/>
    </source>
</evidence>
<proteinExistence type="predicted"/>
<evidence type="ECO:0000256" key="11">
    <source>
        <dbReference type="SAM" id="SignalP"/>
    </source>
</evidence>
<evidence type="ECO:0000256" key="4">
    <source>
        <dbReference type="ARBA" id="ARBA00022452"/>
    </source>
</evidence>
<keyword evidence="3" id="KW-0813">Transport</keyword>
<feature type="domain" description="Porin" evidence="12">
    <location>
        <begin position="10"/>
        <end position="346"/>
    </location>
</feature>
<sequence length="375" mass="39296">MRRKMKACGAALGLLCGHAGAQPTAMVFGVVDVGVQRTIGGGNGSVTGVSSSGLGASQIGMRGTEELGGGLRAGFWLESGLNPDTGHGQLTNINNQSSGFVGDGSLTFNRRSYVSLSGSFGELRLGRDFVPTHYNIFEFDPFNANGVARAANFTFSTVGTGNLPTTVVASNSISYWLPPDLGGFYGLAMVARGENASNTSNAKDGNMTSVRLGWRSGAFDMAAALGRTQYAKTATLGDYTHGNLGVSWNAGFAKLFALYNLSKVAVAGGDVRKYTWEVGAHVPVGQVGRLRLSHARLDDRSAATLANADGSLRRTNQARLYGVGYVHDLSRRTALYATYARITNQGQAAYVVSGGVAPRPGSPSSGFEMGIRHAF</sequence>
<dbReference type="InterPro" id="IPR050298">
    <property type="entry name" value="Gram-neg_bact_OMP"/>
</dbReference>
<gene>
    <name evidence="13" type="ORF">MMF98_18005</name>
</gene>
<protein>
    <submittedName>
        <fullName evidence="13">Porin</fullName>
    </submittedName>
</protein>
<comment type="subunit">
    <text evidence="2">Homotrimer.</text>
</comment>
<dbReference type="InterPro" id="IPR033900">
    <property type="entry name" value="Gram_neg_porin_domain"/>
</dbReference>
<keyword evidence="9" id="KW-0472">Membrane</keyword>
<keyword evidence="10" id="KW-0998">Cell outer membrane</keyword>
<keyword evidence="7" id="KW-0406">Ion transport</keyword>
<keyword evidence="5" id="KW-0812">Transmembrane</keyword>
<dbReference type="AlphaFoldDB" id="A0A9X2ASA8"/>
<dbReference type="Gene3D" id="2.40.160.10">
    <property type="entry name" value="Porin"/>
    <property type="match status" value="1"/>
</dbReference>
<comment type="caution">
    <text evidence="13">The sequence shown here is derived from an EMBL/GenBank/DDBJ whole genome shotgun (WGS) entry which is preliminary data.</text>
</comment>
<evidence type="ECO:0000256" key="3">
    <source>
        <dbReference type="ARBA" id="ARBA00022448"/>
    </source>
</evidence>
<evidence type="ECO:0000256" key="1">
    <source>
        <dbReference type="ARBA" id="ARBA00004571"/>
    </source>
</evidence>
<evidence type="ECO:0000313" key="14">
    <source>
        <dbReference type="Proteomes" id="UP001139447"/>
    </source>
</evidence>
<comment type="subcellular location">
    <subcellularLocation>
        <location evidence="1">Cell outer membrane</location>
        <topology evidence="1">Multi-pass membrane protein</topology>
    </subcellularLocation>
</comment>
<dbReference type="GO" id="GO:0009279">
    <property type="term" value="C:cell outer membrane"/>
    <property type="evidence" value="ECO:0007669"/>
    <property type="project" value="UniProtKB-SubCell"/>
</dbReference>
<dbReference type="Proteomes" id="UP001139447">
    <property type="component" value="Unassembled WGS sequence"/>
</dbReference>
<evidence type="ECO:0000256" key="10">
    <source>
        <dbReference type="ARBA" id="ARBA00023237"/>
    </source>
</evidence>
<dbReference type="Pfam" id="PF13609">
    <property type="entry name" value="Porin_4"/>
    <property type="match status" value="1"/>
</dbReference>
<name>A0A9X2ASA8_9BURK</name>
<evidence type="ECO:0000313" key="13">
    <source>
        <dbReference type="EMBL" id="MCJ0765111.1"/>
    </source>
</evidence>
<keyword evidence="6 11" id="KW-0732">Signal</keyword>
<dbReference type="PANTHER" id="PTHR34501">
    <property type="entry name" value="PROTEIN YDDL-RELATED"/>
    <property type="match status" value="1"/>
</dbReference>
<accession>A0A9X2ASA8</accession>
<dbReference type="InterPro" id="IPR023614">
    <property type="entry name" value="Porin_dom_sf"/>
</dbReference>
<feature type="chain" id="PRO_5040990811" evidence="11">
    <location>
        <begin position="22"/>
        <end position="375"/>
    </location>
</feature>
<evidence type="ECO:0000256" key="9">
    <source>
        <dbReference type="ARBA" id="ARBA00023136"/>
    </source>
</evidence>
<keyword evidence="4" id="KW-1134">Transmembrane beta strand</keyword>
<keyword evidence="14" id="KW-1185">Reference proteome</keyword>
<feature type="signal peptide" evidence="11">
    <location>
        <begin position="1"/>
        <end position="21"/>
    </location>
</feature>
<dbReference type="SUPFAM" id="SSF56935">
    <property type="entry name" value="Porins"/>
    <property type="match status" value="1"/>
</dbReference>
<dbReference type="PANTHER" id="PTHR34501:SF9">
    <property type="entry name" value="MAJOR OUTER MEMBRANE PROTEIN P.IA"/>
    <property type="match status" value="1"/>
</dbReference>
<dbReference type="GO" id="GO:0046930">
    <property type="term" value="C:pore complex"/>
    <property type="evidence" value="ECO:0007669"/>
    <property type="project" value="UniProtKB-KW"/>
</dbReference>
<evidence type="ECO:0000259" key="12">
    <source>
        <dbReference type="Pfam" id="PF13609"/>
    </source>
</evidence>
<reference evidence="13" key="1">
    <citation type="submission" date="2022-03" db="EMBL/GenBank/DDBJ databases">
        <authorList>
            <person name="Woo C.Y."/>
        </authorList>
    </citation>
    <scope>NUCLEOTIDE SEQUENCE</scope>
    <source>
        <strain evidence="13">CYS-02</strain>
    </source>
</reference>
<dbReference type="GO" id="GO:0006811">
    <property type="term" value="P:monoatomic ion transport"/>
    <property type="evidence" value="ECO:0007669"/>
    <property type="project" value="UniProtKB-KW"/>
</dbReference>
<evidence type="ECO:0000256" key="7">
    <source>
        <dbReference type="ARBA" id="ARBA00023065"/>
    </source>
</evidence>
<evidence type="ECO:0000256" key="2">
    <source>
        <dbReference type="ARBA" id="ARBA00011233"/>
    </source>
</evidence>